<gene>
    <name evidence="1" type="ORF">GCM10023217_15010</name>
</gene>
<sequence length="130" mass="14126">MTTTPAQARRIEALIVNGDLSPAARSMPYAEVMEQRASACAIDRIALLIRVTNAYSHAQYTHDLAVSVDAPAADVLKDPEFLDDWAAGQLLPYTGEGPEYASTHATYYIEVLTAPMQFAQLAGYEYVAEG</sequence>
<proteinExistence type="predicted"/>
<reference evidence="2" key="1">
    <citation type="journal article" date="2019" name="Int. J. Syst. Evol. Microbiol.">
        <title>The Global Catalogue of Microorganisms (GCM) 10K type strain sequencing project: providing services to taxonomists for standard genome sequencing and annotation.</title>
        <authorList>
            <consortium name="The Broad Institute Genomics Platform"/>
            <consortium name="The Broad Institute Genome Sequencing Center for Infectious Disease"/>
            <person name="Wu L."/>
            <person name="Ma J."/>
        </authorList>
    </citation>
    <scope>NUCLEOTIDE SEQUENCE [LARGE SCALE GENOMIC DNA]</scope>
    <source>
        <strain evidence="2">JCM 18077</strain>
    </source>
</reference>
<evidence type="ECO:0000313" key="2">
    <source>
        <dbReference type="Proteomes" id="UP001500822"/>
    </source>
</evidence>
<organism evidence="1 2">
    <name type="scientific">Gordonia alkaliphila</name>
    <dbReference type="NCBI Taxonomy" id="1053547"/>
    <lineage>
        <taxon>Bacteria</taxon>
        <taxon>Bacillati</taxon>
        <taxon>Actinomycetota</taxon>
        <taxon>Actinomycetes</taxon>
        <taxon>Mycobacteriales</taxon>
        <taxon>Gordoniaceae</taxon>
        <taxon>Gordonia</taxon>
    </lineage>
</organism>
<dbReference type="Proteomes" id="UP001500822">
    <property type="component" value="Unassembled WGS sequence"/>
</dbReference>
<dbReference type="RefSeq" id="WP_345313007.1">
    <property type="nucleotide sequence ID" value="NZ_BAABIE010000005.1"/>
</dbReference>
<name>A0ABP8Z4N9_9ACTN</name>
<protein>
    <submittedName>
        <fullName evidence="1">Uncharacterized protein</fullName>
    </submittedName>
</protein>
<accession>A0ABP8Z4N9</accession>
<comment type="caution">
    <text evidence="1">The sequence shown here is derived from an EMBL/GenBank/DDBJ whole genome shotgun (WGS) entry which is preliminary data.</text>
</comment>
<evidence type="ECO:0000313" key="1">
    <source>
        <dbReference type="EMBL" id="GAA4746362.1"/>
    </source>
</evidence>
<dbReference type="EMBL" id="BAABIE010000005">
    <property type="protein sequence ID" value="GAA4746362.1"/>
    <property type="molecule type" value="Genomic_DNA"/>
</dbReference>
<keyword evidence="2" id="KW-1185">Reference proteome</keyword>